<reference evidence="4" key="2">
    <citation type="submission" date="2016-01" db="EMBL/GenBank/DDBJ databases">
        <title>Complete genome sequence of Agromyces aureus AR33T and comparison with related organisms.</title>
        <authorList>
            <person name="Corretto E."/>
            <person name="Antonielli L."/>
            <person name="Sessitsch A."/>
            <person name="Brader G."/>
        </authorList>
    </citation>
    <scope>NUCLEOTIDE SEQUENCE [LARGE SCALE GENOMIC DNA]</scope>
    <source>
        <strain evidence="4">AR33</strain>
    </source>
</reference>
<reference evidence="3 4" key="1">
    <citation type="journal article" date="2016" name="Int. J. Syst. Evol. Microbiol.">
        <title>Agromyces aureus sp. nov., isolated from the rhizosphere of Salix caprea L. grown in a heavy-metal-contaminated soil.</title>
        <authorList>
            <person name="Corretto E."/>
            <person name="Antonielli L."/>
            <person name="Sessitsch A."/>
            <person name="Compant S."/>
            <person name="Gorfer M."/>
            <person name="Kuffner M."/>
            <person name="Brader G."/>
        </authorList>
    </citation>
    <scope>NUCLEOTIDE SEQUENCE [LARGE SCALE GENOMIC DNA]</scope>
    <source>
        <strain evidence="3 4">AR33</strain>
    </source>
</reference>
<feature type="transmembrane region" description="Helical" evidence="2">
    <location>
        <begin position="329"/>
        <end position="352"/>
    </location>
</feature>
<organism evidence="3 4">
    <name type="scientific">Agromyces aureus</name>
    <dbReference type="NCBI Taxonomy" id="453304"/>
    <lineage>
        <taxon>Bacteria</taxon>
        <taxon>Bacillati</taxon>
        <taxon>Actinomycetota</taxon>
        <taxon>Actinomycetes</taxon>
        <taxon>Micrococcales</taxon>
        <taxon>Microbacteriaceae</taxon>
        <taxon>Agromyces</taxon>
    </lineage>
</organism>
<name>A0A191WDN6_9MICO</name>
<feature type="transmembrane region" description="Helical" evidence="2">
    <location>
        <begin position="448"/>
        <end position="468"/>
    </location>
</feature>
<feature type="transmembrane region" description="Helical" evidence="2">
    <location>
        <begin position="408"/>
        <end position="428"/>
    </location>
</feature>
<keyword evidence="2" id="KW-0472">Membrane</keyword>
<feature type="transmembrane region" description="Helical" evidence="2">
    <location>
        <begin position="924"/>
        <end position="945"/>
    </location>
</feature>
<accession>A0A191WDN6</accession>
<feature type="transmembrane region" description="Helical" evidence="2">
    <location>
        <begin position="970"/>
        <end position="992"/>
    </location>
</feature>
<feature type="transmembrane region" description="Helical" evidence="2">
    <location>
        <begin position="500"/>
        <end position="525"/>
    </location>
</feature>
<evidence type="ECO:0000256" key="1">
    <source>
        <dbReference type="SAM" id="MobiDB-lite"/>
    </source>
</evidence>
<dbReference type="STRING" id="453304.ATC03_05860"/>
<sequence>MFAALAAVVLVLAFLGTAIVDSLASASLSGLRNGLAAATGTDGAARWQIRISGDPVEQADAAASVLDRLLVPRGAEWSRSVQASPVDARGGDGAFDAVILADDGLADRSTLASGVWPDDPDAAAIAARAASGGIPTTVQAAAAEAQGLELGDVVELGGVGSPATPPLVVVGTWTPDDAAAPVWFDDPVVSAGAVEGAVGPFVVADEGALADLPAAVVVRWTAITTPASSTPETAADLRAVLPNVEPALRAADGIGTDGLGTSGGLVGTLDRLLAGLTTVRAVAPLPVLLLGFAGFAAVDRLAALLAAGRRGETQLLRARGASAVRLASITAGEVATIALPTALAGAAVAEAVLRALRPDEGRSWAIAALVAGVATLGAVALVAGRAWWEATRPLLRGSGDEVGRMPRAAVAGGVLLVVVAAAVTLWQFRLYGSPLVANASGVLEVDPVAVLAPVLVLVALALVGNALARPVARVLERLAVARPGLVPALPMRQLARRAGLYASASLVTVLAIGGLTLAAAFAGSWQSFDRAASAMAVGDDVRVAYAGRSLVHDADPLALVDPFAGAPGVDSSLPVFRGEARIGSEPATLIALPAADASADAGAGAGSSAAADGGSTLDPSALQSVQAPELPSGASTLDVDVQVTAPGVPGSVAVAAWVLGPDGDAARLPAGSFDVAAGGGAGRVALPELGGLRLLGFDATLDGSQGLGTVEVRFGDVRIDGAPAASDLAADTVVRVSAKTPTARTPVAGAAEVEPVPAVLGAPLAARIDVRPGDAFTFRLLTGGADVTAVVAGIAPAVPGAGGSGLLVDLAGLSQAAFVAGAGVPAYTDRWISTSEPSAVADGIREERSTALTTTTLADASSAPLIGPAVAALWAGAGGALLFAAVAVAALTAALSRARFGEVVVLRALGMPATLQARARSAELAAALGTAVVVGAAVGALTAAVTARELARAAVAGAPASLGVDLTLDVVPWALGLVAFVAATALIGRLAAASVRRLAATPGIREEER</sequence>
<protein>
    <recommendedName>
        <fullName evidence="5">ABC3 transporter permease protein domain-containing protein</fullName>
    </recommendedName>
</protein>
<feature type="region of interest" description="Disordered" evidence="1">
    <location>
        <begin position="603"/>
        <end position="631"/>
    </location>
</feature>
<feature type="compositionally biased region" description="Low complexity" evidence="1">
    <location>
        <begin position="603"/>
        <end position="615"/>
    </location>
</feature>
<keyword evidence="2" id="KW-0812">Transmembrane</keyword>
<proteinExistence type="predicted"/>
<dbReference type="Proteomes" id="UP000078437">
    <property type="component" value="Chromosome"/>
</dbReference>
<evidence type="ECO:0000313" key="3">
    <source>
        <dbReference type="EMBL" id="ANJ26313.1"/>
    </source>
</evidence>
<keyword evidence="2" id="KW-1133">Transmembrane helix</keyword>
<evidence type="ECO:0000313" key="4">
    <source>
        <dbReference type="Proteomes" id="UP000078437"/>
    </source>
</evidence>
<feature type="compositionally biased region" description="Polar residues" evidence="1">
    <location>
        <begin position="617"/>
        <end position="626"/>
    </location>
</feature>
<evidence type="ECO:0008006" key="5">
    <source>
        <dbReference type="Google" id="ProtNLM"/>
    </source>
</evidence>
<dbReference type="KEGG" id="agy:ATC03_05860"/>
<keyword evidence="4" id="KW-1185">Reference proteome</keyword>
<feature type="transmembrane region" description="Helical" evidence="2">
    <location>
        <begin position="287"/>
        <end position="308"/>
    </location>
</feature>
<dbReference type="AlphaFoldDB" id="A0A191WDN6"/>
<feature type="transmembrane region" description="Helical" evidence="2">
    <location>
        <begin position="364"/>
        <end position="388"/>
    </location>
</feature>
<dbReference type="EMBL" id="CP013979">
    <property type="protein sequence ID" value="ANJ26313.1"/>
    <property type="molecule type" value="Genomic_DNA"/>
</dbReference>
<feature type="transmembrane region" description="Helical" evidence="2">
    <location>
        <begin position="871"/>
        <end position="895"/>
    </location>
</feature>
<gene>
    <name evidence="3" type="ORF">ATC03_05860</name>
</gene>
<evidence type="ECO:0000256" key="2">
    <source>
        <dbReference type="SAM" id="Phobius"/>
    </source>
</evidence>